<gene>
    <name evidence="1" type="ORF">FEF65_06395</name>
</gene>
<reference evidence="1 2" key="1">
    <citation type="journal article" date="2019" name="Appl. Environ. Microbiol.">
        <title>Environmental Evidence and Genomic Insight of Iron-oxidizing Bacteria Preference Towards More Corrosion Resistant Stainless Steel at Higher Salinities.</title>
        <authorList>
            <person name="Garrison C.E."/>
            <person name="Price K.A."/>
            <person name="Field E.K."/>
        </authorList>
    </citation>
    <scope>NUCLEOTIDE SEQUENCE [LARGE SCALE GENOMIC DNA]</scope>
    <source>
        <strain evidence="1 2">P3</strain>
    </source>
</reference>
<proteinExistence type="predicted"/>
<dbReference type="Proteomes" id="UP000306585">
    <property type="component" value="Unassembled WGS sequence"/>
</dbReference>
<keyword evidence="2" id="KW-1185">Reference proteome</keyword>
<dbReference type="AlphaFoldDB" id="A0A5R9GWS0"/>
<dbReference type="OrthoDB" id="5297924at2"/>
<dbReference type="RefSeq" id="WP_138238978.1">
    <property type="nucleotide sequence ID" value="NZ_VBRY01000005.1"/>
</dbReference>
<accession>A0A5R9GWS0</accession>
<evidence type="ECO:0000313" key="1">
    <source>
        <dbReference type="EMBL" id="TLS67544.1"/>
    </source>
</evidence>
<organism evidence="1 2">
    <name type="scientific">Mariprofundus erugo</name>
    <dbReference type="NCBI Taxonomy" id="2528639"/>
    <lineage>
        <taxon>Bacteria</taxon>
        <taxon>Pseudomonadati</taxon>
        <taxon>Pseudomonadota</taxon>
        <taxon>Candidatius Mariprofundia</taxon>
        <taxon>Mariprofundales</taxon>
        <taxon>Mariprofundaceae</taxon>
        <taxon>Mariprofundus</taxon>
    </lineage>
</organism>
<protein>
    <submittedName>
        <fullName evidence="1">Uncharacterized protein</fullName>
    </submittedName>
</protein>
<sequence>MLRVKVSDLNYEYQPDAYFERKMTASGWDIEKLDAPFDYFTVNIATLGKLNKVCSVDHIAECFLESGGSIVREKLIIPGVASLITCQDDSGHIFSFIEDAM</sequence>
<comment type="caution">
    <text evidence="1">The sequence shown here is derived from an EMBL/GenBank/DDBJ whole genome shotgun (WGS) entry which is preliminary data.</text>
</comment>
<name>A0A5R9GWS0_9PROT</name>
<evidence type="ECO:0000313" key="2">
    <source>
        <dbReference type="Proteomes" id="UP000306585"/>
    </source>
</evidence>
<dbReference type="EMBL" id="VBRY01000005">
    <property type="protein sequence ID" value="TLS67544.1"/>
    <property type="molecule type" value="Genomic_DNA"/>
</dbReference>